<dbReference type="Proteomes" id="UP000596035">
    <property type="component" value="Chromosome"/>
</dbReference>
<evidence type="ECO:0000313" key="1">
    <source>
        <dbReference type="EMBL" id="QQR30085.1"/>
    </source>
</evidence>
<accession>A0AA92L602</accession>
<dbReference type="AlphaFoldDB" id="A0AA92L602"/>
<name>A0AA92L602_9FIRM</name>
<dbReference type="Pfam" id="PF16152">
    <property type="entry name" value="DUF4860"/>
    <property type="match status" value="1"/>
</dbReference>
<gene>
    <name evidence="1" type="ORF">I5Q82_19190</name>
</gene>
<organism evidence="1 2">
    <name type="scientific">Acutalibacter muris</name>
    <dbReference type="NCBI Taxonomy" id="1796620"/>
    <lineage>
        <taxon>Bacteria</taxon>
        <taxon>Bacillati</taxon>
        <taxon>Bacillota</taxon>
        <taxon>Clostridia</taxon>
        <taxon>Eubacteriales</taxon>
        <taxon>Acutalibacteraceae</taxon>
        <taxon>Acutalibacter</taxon>
    </lineage>
</organism>
<dbReference type="RefSeq" id="WP_157130725.1">
    <property type="nucleotide sequence ID" value="NZ_CP021422.1"/>
</dbReference>
<sequence length="154" mass="16706">MRKNSLPVMFSTLAVEGMFLLGFLFLAMFGAGIYRGTVEVQEDNGRSRLLLSYFSTCAKNADTEDAVTLYEDTAGQVLSFADIESGYAVRVYQQGGKLLEDYALSGSPLAPGSATVIGKTDIFRVDKVGKRTFRVITDEGNVAFTLRAGAEYEG</sequence>
<proteinExistence type="predicted"/>
<evidence type="ECO:0000313" key="2">
    <source>
        <dbReference type="Proteomes" id="UP000596035"/>
    </source>
</evidence>
<dbReference type="InterPro" id="IPR032340">
    <property type="entry name" value="DUF4860"/>
</dbReference>
<dbReference type="EMBL" id="CP065321">
    <property type="protein sequence ID" value="QQR30085.1"/>
    <property type="molecule type" value="Genomic_DNA"/>
</dbReference>
<reference evidence="1 2" key="1">
    <citation type="submission" date="2020-11" db="EMBL/GenBank/DDBJ databases">
        <title>Closed and high quality bacterial genomes of the OMM12 community.</title>
        <authorList>
            <person name="Marbouty M."/>
            <person name="Lamy-Besnier Q."/>
            <person name="Debarbieux L."/>
            <person name="Koszul R."/>
        </authorList>
    </citation>
    <scope>NUCLEOTIDE SEQUENCE [LARGE SCALE GENOMIC DNA]</scope>
    <source>
        <strain evidence="1 2">KB18</strain>
    </source>
</reference>
<protein>
    <submittedName>
        <fullName evidence="1">DUF4860 domain-containing protein</fullName>
    </submittedName>
</protein>